<feature type="compositionally biased region" description="Low complexity" evidence="1">
    <location>
        <begin position="307"/>
        <end position="325"/>
    </location>
</feature>
<dbReference type="HOGENOM" id="CLU_856374_0_0_1"/>
<proteinExistence type="predicted"/>
<protein>
    <submittedName>
        <fullName evidence="2">Uncharacterized protein</fullName>
    </submittedName>
</protein>
<feature type="region of interest" description="Disordered" evidence="1">
    <location>
        <begin position="1"/>
        <end position="64"/>
    </location>
</feature>
<sequence length="325" mass="33863">MSKQQKRGRVDAITTSPSPASFRDASRGGAQRGTCRPPSRLAACMETTAASSSPEAAVLQGRPGAPSSPFRHLCAGVASPLAGESASRSSPLCYTWRCNHLFEAAIARFSSSHCSSGGAHGGHGHGASAERGTPVSLCSGGWSCQRGACVRRNARQGRGSSGRCLCSIEGPAEEKRGEALEESMQGAAISELGDNAQLSSAQPDGMLDMRHETDMCVPASVIIFYQSRKFIHTDYYTWSGKDPKGLFPCILGDKAAGPEGARMEGTSSPGGESVEGSWVQLMAMSMAMPAITLSTRAQTGRRLATRSSSTPSGGDNSSDSVVLVL</sequence>
<dbReference type="AlphaFoldDB" id="A0A077RSD4"/>
<feature type="region of interest" description="Disordered" evidence="1">
    <location>
        <begin position="297"/>
        <end position="325"/>
    </location>
</feature>
<gene>
    <name evidence="2" type="ORF">TRAES_3BF273300070CFD_c1</name>
</gene>
<feature type="compositionally biased region" description="Low complexity" evidence="1">
    <location>
        <begin position="46"/>
        <end position="57"/>
    </location>
</feature>
<name>A0A077RSD4_WHEAT</name>
<reference evidence="2" key="1">
    <citation type="journal article" date="2014" name="Science">
        <title>Structural and functional partitioning of bread wheat chromosome 3B.</title>
        <authorList>
            <person name="Choulet F."/>
            <person name="Alberti A."/>
            <person name="Theil S."/>
            <person name="Glover N."/>
            <person name="Barbe V."/>
            <person name="Daron J."/>
            <person name="Pingault L."/>
            <person name="Sourdille P."/>
            <person name="Couloux A."/>
            <person name="Paux E."/>
            <person name="Leroy P."/>
            <person name="Mangenot S."/>
            <person name="Guilhot N."/>
            <person name="Le Gouis J."/>
            <person name="Balfourier F."/>
            <person name="Alaux M."/>
            <person name="Jamilloux V."/>
            <person name="Poulain J."/>
            <person name="Durand C."/>
            <person name="Bellec A."/>
            <person name="Gaspin C."/>
            <person name="Safar J."/>
            <person name="Dolezel J."/>
            <person name="Rogers J."/>
            <person name="Vandepoele K."/>
            <person name="Aury J.M."/>
            <person name="Mayer K."/>
            <person name="Berges H."/>
            <person name="Quesneville H."/>
            <person name="Wincker P."/>
            <person name="Feuillet C."/>
        </authorList>
    </citation>
    <scope>NUCLEOTIDE SEQUENCE</scope>
</reference>
<organism evidence="2">
    <name type="scientific">Triticum aestivum</name>
    <name type="common">Wheat</name>
    <dbReference type="NCBI Taxonomy" id="4565"/>
    <lineage>
        <taxon>Eukaryota</taxon>
        <taxon>Viridiplantae</taxon>
        <taxon>Streptophyta</taxon>
        <taxon>Embryophyta</taxon>
        <taxon>Tracheophyta</taxon>
        <taxon>Spermatophyta</taxon>
        <taxon>Magnoliopsida</taxon>
        <taxon>Liliopsida</taxon>
        <taxon>Poales</taxon>
        <taxon>Poaceae</taxon>
        <taxon>BOP clade</taxon>
        <taxon>Pooideae</taxon>
        <taxon>Triticodae</taxon>
        <taxon>Triticeae</taxon>
        <taxon>Triticinae</taxon>
        <taxon>Triticum</taxon>
    </lineage>
</organism>
<evidence type="ECO:0000313" key="2">
    <source>
        <dbReference type="EMBL" id="CDM81118.1"/>
    </source>
</evidence>
<accession>A0A077RSD4</accession>
<dbReference type="EMBL" id="HG670306">
    <property type="protein sequence ID" value="CDM81118.1"/>
    <property type="molecule type" value="Genomic_DNA"/>
</dbReference>
<evidence type="ECO:0000256" key="1">
    <source>
        <dbReference type="SAM" id="MobiDB-lite"/>
    </source>
</evidence>